<name>A0A2Z7AB89_9LAMI</name>
<reference evidence="1 2" key="1">
    <citation type="journal article" date="2015" name="Proc. Natl. Acad. Sci. U.S.A.">
        <title>The resurrection genome of Boea hygrometrica: A blueprint for survival of dehydration.</title>
        <authorList>
            <person name="Xiao L."/>
            <person name="Yang G."/>
            <person name="Zhang L."/>
            <person name="Yang X."/>
            <person name="Zhao S."/>
            <person name="Ji Z."/>
            <person name="Zhou Q."/>
            <person name="Hu M."/>
            <person name="Wang Y."/>
            <person name="Chen M."/>
            <person name="Xu Y."/>
            <person name="Jin H."/>
            <person name="Xiao X."/>
            <person name="Hu G."/>
            <person name="Bao F."/>
            <person name="Hu Y."/>
            <person name="Wan P."/>
            <person name="Li L."/>
            <person name="Deng X."/>
            <person name="Kuang T."/>
            <person name="Xiang C."/>
            <person name="Zhu J.K."/>
            <person name="Oliver M.J."/>
            <person name="He Y."/>
        </authorList>
    </citation>
    <scope>NUCLEOTIDE SEQUENCE [LARGE SCALE GENOMIC DNA]</scope>
    <source>
        <strain evidence="2">cv. XS01</strain>
    </source>
</reference>
<keyword evidence="2" id="KW-1185">Reference proteome</keyword>
<accession>A0A2Z7AB89</accession>
<evidence type="ECO:0000313" key="1">
    <source>
        <dbReference type="EMBL" id="KZV18980.1"/>
    </source>
</evidence>
<proteinExistence type="predicted"/>
<dbReference type="EMBL" id="KV017169">
    <property type="protein sequence ID" value="KZV18980.1"/>
    <property type="molecule type" value="Genomic_DNA"/>
</dbReference>
<evidence type="ECO:0000313" key="2">
    <source>
        <dbReference type="Proteomes" id="UP000250235"/>
    </source>
</evidence>
<dbReference type="AlphaFoldDB" id="A0A2Z7AB89"/>
<gene>
    <name evidence="1" type="ORF">F511_16972</name>
</gene>
<protein>
    <submittedName>
        <fullName evidence="1">Uncharacterized protein</fullName>
    </submittedName>
</protein>
<dbReference type="Proteomes" id="UP000250235">
    <property type="component" value="Unassembled WGS sequence"/>
</dbReference>
<organism evidence="1 2">
    <name type="scientific">Dorcoceras hygrometricum</name>
    <dbReference type="NCBI Taxonomy" id="472368"/>
    <lineage>
        <taxon>Eukaryota</taxon>
        <taxon>Viridiplantae</taxon>
        <taxon>Streptophyta</taxon>
        <taxon>Embryophyta</taxon>
        <taxon>Tracheophyta</taxon>
        <taxon>Spermatophyta</taxon>
        <taxon>Magnoliopsida</taxon>
        <taxon>eudicotyledons</taxon>
        <taxon>Gunneridae</taxon>
        <taxon>Pentapetalae</taxon>
        <taxon>asterids</taxon>
        <taxon>lamiids</taxon>
        <taxon>Lamiales</taxon>
        <taxon>Gesneriaceae</taxon>
        <taxon>Didymocarpoideae</taxon>
        <taxon>Trichosporeae</taxon>
        <taxon>Loxocarpinae</taxon>
        <taxon>Dorcoceras</taxon>
    </lineage>
</organism>
<sequence>MPISSGLLLQADEGIPSPVVDLIDVVYHNLPNREASTCVTLNGSGIQLAVGPQQLRLRKHIFGLTHRIMVKRLTTSSHDPLGITDSACKNQSVMVSVQYDPFNTDIPIRSTTIGKSRVARDPITMHTSWRSNSDIACVIRMLVEDERITPVYLISLLGSVSHYEWSGYLPHLMSWATVAHVQSTQLLLSQLSSCSVNSAVGRSNSAVQLAAQSAISSQQSAVQPAAQSAVSSQLSFWKRSTQL</sequence>